<dbReference type="CDD" id="cd00337">
    <property type="entry name" value="Ribosomal_uL14"/>
    <property type="match status" value="1"/>
</dbReference>
<dbReference type="InterPro" id="IPR036853">
    <property type="entry name" value="Ribosomal_uL14_sf"/>
</dbReference>
<evidence type="ECO:0000313" key="6">
    <source>
        <dbReference type="EMBL" id="KAJ9536140.1"/>
    </source>
</evidence>
<dbReference type="Pfam" id="PF14291">
    <property type="entry name" value="DUF4371"/>
    <property type="match status" value="1"/>
</dbReference>
<dbReference type="GO" id="GO:0005840">
    <property type="term" value="C:ribosome"/>
    <property type="evidence" value="ECO:0007669"/>
    <property type="project" value="UniProtKB-KW"/>
</dbReference>
<dbReference type="PANTHER" id="PTHR45749">
    <property type="match status" value="1"/>
</dbReference>
<evidence type="ECO:0008006" key="8">
    <source>
        <dbReference type="Google" id="ProtNLM"/>
    </source>
</evidence>
<sequence>MASIYVVCLYAFQAIAFRGHNERADSINRGSFLEMLKAIGHFSIEIKELLCSAPKHASYTSPLIEKEILNLISSKMRRMICEEIGGRRFCLLVDEARDQFHKEQMSIVLRFVNKDGFIIKRLFGLVHVPDTIAQTLKDDIYYLLSHYNLDVKSIRGQGYDGASNMRGQFKDAVPNMHLERSEVVKAVIVRTCKELKRDNDMIIRYDDNAAVVIDQEGNPKGTRVFGAIARELRHFVSRGTRARKEQSDHTIEHHYRVDIFYEAINCQLMELNHRFNDSSMELLRLSSTLDPKNAYYKQLSSISQLCQRLVRTRRETTFDLVYRVVSLILTLPVSTATTERSFSAMNIENKVAGQNGR</sequence>
<accession>A0AA38SH83</accession>
<dbReference type="Gene3D" id="2.40.150.20">
    <property type="entry name" value="Ribosomal protein L14"/>
    <property type="match status" value="1"/>
</dbReference>
<evidence type="ECO:0000259" key="4">
    <source>
        <dbReference type="Pfam" id="PF05699"/>
    </source>
</evidence>
<evidence type="ECO:0000259" key="5">
    <source>
        <dbReference type="Pfam" id="PF14291"/>
    </source>
</evidence>
<dbReference type="AlphaFoldDB" id="A0AA38SH83"/>
<evidence type="ECO:0000256" key="3">
    <source>
        <dbReference type="ARBA" id="ARBA00023274"/>
    </source>
</evidence>
<dbReference type="InterPro" id="IPR008906">
    <property type="entry name" value="HATC_C_dom"/>
</dbReference>
<reference evidence="6" key="1">
    <citation type="submission" date="2023-03" db="EMBL/GenBank/DDBJ databases">
        <title>Chromosome-scale reference genome and RAD-based genetic map of yellow starthistle (Centaurea solstitialis) reveal putative structural variation and QTLs associated with invader traits.</title>
        <authorList>
            <person name="Reatini B."/>
            <person name="Cang F.A."/>
            <person name="Jiang Q."/>
            <person name="Mckibben M.T.W."/>
            <person name="Barker M.S."/>
            <person name="Rieseberg L.H."/>
            <person name="Dlugosch K.M."/>
        </authorList>
    </citation>
    <scope>NUCLEOTIDE SEQUENCE</scope>
    <source>
        <strain evidence="6">CAN-66</strain>
        <tissue evidence="6">Leaf</tissue>
    </source>
</reference>
<evidence type="ECO:0000256" key="2">
    <source>
        <dbReference type="ARBA" id="ARBA00022980"/>
    </source>
</evidence>
<dbReference type="Proteomes" id="UP001172457">
    <property type="component" value="Unassembled WGS sequence"/>
</dbReference>
<dbReference type="GO" id="GO:1990904">
    <property type="term" value="C:ribonucleoprotein complex"/>
    <property type="evidence" value="ECO:0007669"/>
    <property type="project" value="UniProtKB-KW"/>
</dbReference>
<dbReference type="InterPro" id="IPR025398">
    <property type="entry name" value="DUF4371"/>
</dbReference>
<feature type="domain" description="HAT C-terminal dimerisation" evidence="4">
    <location>
        <begin position="313"/>
        <end position="345"/>
    </location>
</feature>
<gene>
    <name evidence="6" type="ORF">OSB04_un000683</name>
</gene>
<keyword evidence="2" id="KW-0689">Ribosomal protein</keyword>
<organism evidence="6 7">
    <name type="scientific">Centaurea solstitialis</name>
    <name type="common">yellow star-thistle</name>
    <dbReference type="NCBI Taxonomy" id="347529"/>
    <lineage>
        <taxon>Eukaryota</taxon>
        <taxon>Viridiplantae</taxon>
        <taxon>Streptophyta</taxon>
        <taxon>Embryophyta</taxon>
        <taxon>Tracheophyta</taxon>
        <taxon>Spermatophyta</taxon>
        <taxon>Magnoliopsida</taxon>
        <taxon>eudicotyledons</taxon>
        <taxon>Gunneridae</taxon>
        <taxon>Pentapetalae</taxon>
        <taxon>asterids</taxon>
        <taxon>campanulids</taxon>
        <taxon>Asterales</taxon>
        <taxon>Asteraceae</taxon>
        <taxon>Carduoideae</taxon>
        <taxon>Cardueae</taxon>
        <taxon>Centaureinae</taxon>
        <taxon>Centaurea</taxon>
    </lineage>
</organism>
<dbReference type="PANTHER" id="PTHR45749:SF26">
    <property type="entry name" value="ZINC FINGER MYM-TYPE PROTEIN 1-LIKE"/>
    <property type="match status" value="1"/>
</dbReference>
<keyword evidence="3" id="KW-0687">Ribonucleoprotein</keyword>
<dbReference type="SMART" id="SM01374">
    <property type="entry name" value="Ribosomal_L14"/>
    <property type="match status" value="1"/>
</dbReference>
<feature type="domain" description="DUF4371" evidence="5">
    <location>
        <begin position="2"/>
        <end position="170"/>
    </location>
</feature>
<dbReference type="SUPFAM" id="SSF50193">
    <property type="entry name" value="Ribosomal protein L14"/>
    <property type="match status" value="1"/>
</dbReference>
<dbReference type="Pfam" id="PF05699">
    <property type="entry name" value="Dimer_Tnp_hAT"/>
    <property type="match status" value="1"/>
</dbReference>
<keyword evidence="7" id="KW-1185">Reference proteome</keyword>
<dbReference type="GO" id="GO:0003735">
    <property type="term" value="F:structural constituent of ribosome"/>
    <property type="evidence" value="ECO:0007669"/>
    <property type="project" value="InterPro"/>
</dbReference>
<dbReference type="EMBL" id="JARYMX010000056">
    <property type="protein sequence ID" value="KAJ9536140.1"/>
    <property type="molecule type" value="Genomic_DNA"/>
</dbReference>
<evidence type="ECO:0000313" key="7">
    <source>
        <dbReference type="Proteomes" id="UP001172457"/>
    </source>
</evidence>
<protein>
    <recommendedName>
        <fullName evidence="8">DUF4371 domain-containing protein</fullName>
    </recommendedName>
</protein>
<dbReference type="GO" id="GO:0006412">
    <property type="term" value="P:translation"/>
    <property type="evidence" value="ECO:0007669"/>
    <property type="project" value="InterPro"/>
</dbReference>
<evidence type="ECO:0000256" key="1">
    <source>
        <dbReference type="ARBA" id="ARBA00010745"/>
    </source>
</evidence>
<dbReference type="GO" id="GO:0046983">
    <property type="term" value="F:protein dimerization activity"/>
    <property type="evidence" value="ECO:0007669"/>
    <property type="project" value="InterPro"/>
</dbReference>
<dbReference type="InterPro" id="IPR000218">
    <property type="entry name" value="Ribosomal_uL14"/>
</dbReference>
<comment type="similarity">
    <text evidence="1">Belongs to the universal ribosomal protein uL14 family.</text>
</comment>
<proteinExistence type="inferred from homology"/>
<comment type="caution">
    <text evidence="6">The sequence shown here is derived from an EMBL/GenBank/DDBJ whole genome shotgun (WGS) entry which is preliminary data.</text>
</comment>
<name>A0AA38SH83_9ASTR</name>